<keyword evidence="2 4" id="KW-0863">Zinc-finger</keyword>
<dbReference type="AlphaFoldDB" id="A0A9P4HYY2"/>
<gene>
    <name evidence="7" type="ORF">K490DRAFT_53017</name>
</gene>
<sequence>MGYWGYELFASDHAIQIVGEISADADIDFIEAISSEKDRTAAKATLDNGLLAKLVQEYQEGLEHSRGLYSRDHKLIILTALAMEVGAHVDNILRQDIKARNETLGIPKLAKAQMGEALNVYVSGAPLDMDNVKPPPTADISDPELNRDSILMNVFTKVSCCPYEFTIDPRDFHKANPDFSKNRWTSNPGGCGNPSNPSKPQPNCPHACLSCRKTGPKLAETGGVLKHCAKCHNKEIMYCSRKCQKADWKAHKEICGVKGAAKPEQQQQSPQAQQQVSPCQTQ</sequence>
<evidence type="ECO:0000256" key="3">
    <source>
        <dbReference type="ARBA" id="ARBA00022833"/>
    </source>
</evidence>
<accession>A0A9P4HYY2</accession>
<evidence type="ECO:0000313" key="8">
    <source>
        <dbReference type="Proteomes" id="UP000799776"/>
    </source>
</evidence>
<evidence type="ECO:0000256" key="5">
    <source>
        <dbReference type="SAM" id="MobiDB-lite"/>
    </source>
</evidence>
<evidence type="ECO:0000256" key="1">
    <source>
        <dbReference type="ARBA" id="ARBA00022723"/>
    </source>
</evidence>
<evidence type="ECO:0000256" key="4">
    <source>
        <dbReference type="PROSITE-ProRule" id="PRU00134"/>
    </source>
</evidence>
<dbReference type="Proteomes" id="UP000799776">
    <property type="component" value="Unassembled WGS sequence"/>
</dbReference>
<keyword evidence="1" id="KW-0479">Metal-binding</keyword>
<protein>
    <recommendedName>
        <fullName evidence="6">MYND-type domain-containing protein</fullName>
    </recommendedName>
</protein>
<dbReference type="EMBL" id="ML978711">
    <property type="protein sequence ID" value="KAF2091835.1"/>
    <property type="molecule type" value="Genomic_DNA"/>
</dbReference>
<comment type="caution">
    <text evidence="7">The sequence shown here is derived from an EMBL/GenBank/DDBJ whole genome shotgun (WGS) entry which is preliminary data.</text>
</comment>
<keyword evidence="8" id="KW-1185">Reference proteome</keyword>
<keyword evidence="3" id="KW-0862">Zinc</keyword>
<organism evidence="7 8">
    <name type="scientific">Saccharata proteae CBS 121410</name>
    <dbReference type="NCBI Taxonomy" id="1314787"/>
    <lineage>
        <taxon>Eukaryota</taxon>
        <taxon>Fungi</taxon>
        <taxon>Dikarya</taxon>
        <taxon>Ascomycota</taxon>
        <taxon>Pezizomycotina</taxon>
        <taxon>Dothideomycetes</taxon>
        <taxon>Dothideomycetes incertae sedis</taxon>
        <taxon>Botryosphaeriales</taxon>
        <taxon>Saccharataceae</taxon>
        <taxon>Saccharata</taxon>
    </lineage>
</organism>
<dbReference type="Gene3D" id="6.10.140.2220">
    <property type="match status" value="1"/>
</dbReference>
<feature type="domain" description="MYND-type" evidence="6">
    <location>
        <begin position="208"/>
        <end position="255"/>
    </location>
</feature>
<reference evidence="7" key="1">
    <citation type="journal article" date="2020" name="Stud. Mycol.">
        <title>101 Dothideomycetes genomes: a test case for predicting lifestyles and emergence of pathogens.</title>
        <authorList>
            <person name="Haridas S."/>
            <person name="Albert R."/>
            <person name="Binder M."/>
            <person name="Bloem J."/>
            <person name="Labutti K."/>
            <person name="Salamov A."/>
            <person name="Andreopoulos B."/>
            <person name="Baker S."/>
            <person name="Barry K."/>
            <person name="Bills G."/>
            <person name="Bluhm B."/>
            <person name="Cannon C."/>
            <person name="Castanera R."/>
            <person name="Culley D."/>
            <person name="Daum C."/>
            <person name="Ezra D."/>
            <person name="Gonzalez J."/>
            <person name="Henrissat B."/>
            <person name="Kuo A."/>
            <person name="Liang C."/>
            <person name="Lipzen A."/>
            <person name="Lutzoni F."/>
            <person name="Magnuson J."/>
            <person name="Mondo S."/>
            <person name="Nolan M."/>
            <person name="Ohm R."/>
            <person name="Pangilinan J."/>
            <person name="Park H.-J."/>
            <person name="Ramirez L."/>
            <person name="Alfaro M."/>
            <person name="Sun H."/>
            <person name="Tritt A."/>
            <person name="Yoshinaga Y."/>
            <person name="Zwiers L.-H."/>
            <person name="Turgeon B."/>
            <person name="Goodwin S."/>
            <person name="Spatafora J."/>
            <person name="Crous P."/>
            <person name="Grigoriev I."/>
        </authorList>
    </citation>
    <scope>NUCLEOTIDE SEQUENCE</scope>
    <source>
        <strain evidence="7">CBS 121410</strain>
    </source>
</reference>
<dbReference type="OrthoDB" id="432970at2759"/>
<proteinExistence type="predicted"/>
<feature type="compositionally biased region" description="Low complexity" evidence="5">
    <location>
        <begin position="265"/>
        <end position="282"/>
    </location>
</feature>
<evidence type="ECO:0000259" key="6">
    <source>
        <dbReference type="PROSITE" id="PS50865"/>
    </source>
</evidence>
<evidence type="ECO:0000256" key="2">
    <source>
        <dbReference type="ARBA" id="ARBA00022771"/>
    </source>
</evidence>
<dbReference type="GO" id="GO:0008270">
    <property type="term" value="F:zinc ion binding"/>
    <property type="evidence" value="ECO:0007669"/>
    <property type="project" value="UniProtKB-KW"/>
</dbReference>
<name>A0A9P4HYY2_9PEZI</name>
<feature type="region of interest" description="Disordered" evidence="5">
    <location>
        <begin position="259"/>
        <end position="282"/>
    </location>
</feature>
<dbReference type="InterPro" id="IPR002893">
    <property type="entry name" value="Znf_MYND"/>
</dbReference>
<evidence type="ECO:0000313" key="7">
    <source>
        <dbReference type="EMBL" id="KAF2091835.1"/>
    </source>
</evidence>
<dbReference type="PROSITE" id="PS50865">
    <property type="entry name" value="ZF_MYND_2"/>
    <property type="match status" value="1"/>
</dbReference>
<dbReference type="Pfam" id="PF01753">
    <property type="entry name" value="zf-MYND"/>
    <property type="match status" value="1"/>
</dbReference>
<dbReference type="SUPFAM" id="SSF144232">
    <property type="entry name" value="HIT/MYND zinc finger-like"/>
    <property type="match status" value="1"/>
</dbReference>